<dbReference type="GO" id="GO:0005524">
    <property type="term" value="F:ATP binding"/>
    <property type="evidence" value="ECO:0007669"/>
    <property type="project" value="UniProtKB-KW"/>
</dbReference>
<dbReference type="SUPFAM" id="SSF52540">
    <property type="entry name" value="P-loop containing nucleoside triphosphate hydrolases"/>
    <property type="match status" value="1"/>
</dbReference>
<dbReference type="PANTHER" id="PTHR43875:SF1">
    <property type="entry name" value="OSMOPROTECTIVE COMPOUNDS UPTAKE ATP-BINDING PROTEIN GGTA"/>
    <property type="match status" value="1"/>
</dbReference>
<dbReference type="PANTHER" id="PTHR43875">
    <property type="entry name" value="MALTODEXTRIN IMPORT ATP-BINDING PROTEIN MSMX"/>
    <property type="match status" value="1"/>
</dbReference>
<gene>
    <name evidence="5" type="primary">malK</name>
    <name evidence="5" type="ORF">BSF38_01493</name>
</gene>
<dbReference type="Gene3D" id="3.40.50.300">
    <property type="entry name" value="P-loop containing nucleotide triphosphate hydrolases"/>
    <property type="match status" value="1"/>
</dbReference>
<dbReference type="GO" id="GO:0055052">
    <property type="term" value="C:ATP-binding cassette (ABC) transporter complex, substrate-binding subunit-containing"/>
    <property type="evidence" value="ECO:0007669"/>
    <property type="project" value="TreeGrafter"/>
</dbReference>
<dbReference type="STRING" id="1387353.BSF38_01493"/>
<dbReference type="KEGG" id="pbor:BSF38_01493"/>
<keyword evidence="2" id="KW-0547">Nucleotide-binding</keyword>
<protein>
    <submittedName>
        <fullName evidence="5">Maltose/maltodextrin import ATP-binding protein MalK</fullName>
        <ecNumber evidence="5">3.6.3.19</ecNumber>
    </submittedName>
</protein>
<dbReference type="RefSeq" id="WP_076344399.1">
    <property type="nucleotide sequence ID" value="NZ_CP019082.1"/>
</dbReference>
<reference evidence="6" key="1">
    <citation type="submission" date="2016-12" db="EMBL/GenBank/DDBJ databases">
        <title>Comparative genomics of four Isosphaeraceae planctomycetes: a common pool of plasmids and glycoside hydrolase genes.</title>
        <authorList>
            <person name="Ivanova A."/>
        </authorList>
    </citation>
    <scope>NUCLEOTIDE SEQUENCE [LARGE SCALE GENOMIC DNA]</scope>
    <source>
        <strain evidence="6">PX4</strain>
    </source>
</reference>
<dbReference type="GO" id="GO:0022857">
    <property type="term" value="F:transmembrane transporter activity"/>
    <property type="evidence" value="ECO:0007669"/>
    <property type="project" value="InterPro"/>
</dbReference>
<proteinExistence type="predicted"/>
<keyword evidence="3 5" id="KW-0067">ATP-binding</keyword>
<dbReference type="AlphaFoldDB" id="A0A1U7CM82"/>
<dbReference type="InterPro" id="IPR008995">
    <property type="entry name" value="Mo/tungstate-bd_C_term_dom"/>
</dbReference>
<dbReference type="EC" id="3.6.3.19" evidence="5"/>
<dbReference type="PROSITE" id="PS50893">
    <property type="entry name" value="ABC_TRANSPORTER_2"/>
    <property type="match status" value="1"/>
</dbReference>
<evidence type="ECO:0000313" key="5">
    <source>
        <dbReference type="EMBL" id="APW60031.1"/>
    </source>
</evidence>
<dbReference type="Proteomes" id="UP000186309">
    <property type="component" value="Chromosome"/>
</dbReference>
<dbReference type="InterPro" id="IPR047641">
    <property type="entry name" value="ABC_transpr_MalK/UgpC-like"/>
</dbReference>
<organism evidence="5 6">
    <name type="scientific">Paludisphaera borealis</name>
    <dbReference type="NCBI Taxonomy" id="1387353"/>
    <lineage>
        <taxon>Bacteria</taxon>
        <taxon>Pseudomonadati</taxon>
        <taxon>Planctomycetota</taxon>
        <taxon>Planctomycetia</taxon>
        <taxon>Isosphaerales</taxon>
        <taxon>Isosphaeraceae</taxon>
        <taxon>Paludisphaera</taxon>
    </lineage>
</organism>
<keyword evidence="5" id="KW-0378">Hydrolase</keyword>
<sequence length="373" mass="40046">MIRVIAEGLVKRYGPLAAVDHASLELPPGELTCLLGPPGAGKSTLARLLAGLESLDDGEIYFGERMVHGIAPGDRGVGMVFQDHALWPALAVRDNVGYPLKLQGIASRERRRRVEEILTTLRIDSLADSRPDALSPAQSLRVALARAIVTQPDVLILDEPLAGVEPRHRDEAWDEIRRLRAELGLTTLFLTSNVAEALAHSERLAVMDLGRILQSGEPQELYNQPIDVFVARLLGPTNLLQGQVDGNGNGNGNGGEPRREVVVRTPVGRLVARANFPGLSPATPVTISIRPETLTLGPAVPIDSNRFPATIERIVFHGGSREILLRGPGDWPVTAVAPQCHSANVREGQTVTLSVAPEHVTLLMGKFAVAGGH</sequence>
<dbReference type="SMART" id="SM00382">
    <property type="entry name" value="AAA"/>
    <property type="match status" value="1"/>
</dbReference>
<dbReference type="InterPro" id="IPR013611">
    <property type="entry name" value="Transp-assoc_OB_typ2"/>
</dbReference>
<evidence type="ECO:0000313" key="6">
    <source>
        <dbReference type="Proteomes" id="UP000186309"/>
    </source>
</evidence>
<dbReference type="Pfam" id="PF00005">
    <property type="entry name" value="ABC_tran"/>
    <property type="match status" value="1"/>
</dbReference>
<name>A0A1U7CM82_9BACT</name>
<keyword evidence="6" id="KW-1185">Reference proteome</keyword>
<dbReference type="GO" id="GO:0016887">
    <property type="term" value="F:ATP hydrolysis activity"/>
    <property type="evidence" value="ECO:0007669"/>
    <property type="project" value="InterPro"/>
</dbReference>
<evidence type="ECO:0000259" key="4">
    <source>
        <dbReference type="PROSITE" id="PS50893"/>
    </source>
</evidence>
<evidence type="ECO:0000256" key="3">
    <source>
        <dbReference type="ARBA" id="ARBA00022840"/>
    </source>
</evidence>
<dbReference type="InterPro" id="IPR003439">
    <property type="entry name" value="ABC_transporter-like_ATP-bd"/>
</dbReference>
<dbReference type="InterPro" id="IPR027417">
    <property type="entry name" value="P-loop_NTPase"/>
</dbReference>
<feature type="domain" description="ABC transporter" evidence="4">
    <location>
        <begin position="4"/>
        <end position="234"/>
    </location>
</feature>
<dbReference type="Pfam" id="PF08402">
    <property type="entry name" value="TOBE_2"/>
    <property type="match status" value="1"/>
</dbReference>
<keyword evidence="1" id="KW-0813">Transport</keyword>
<dbReference type="Gene3D" id="2.40.50.100">
    <property type="match status" value="1"/>
</dbReference>
<dbReference type="EMBL" id="CP019082">
    <property type="protein sequence ID" value="APW60031.1"/>
    <property type="molecule type" value="Genomic_DNA"/>
</dbReference>
<accession>A0A1U7CM82</accession>
<dbReference type="SUPFAM" id="SSF50331">
    <property type="entry name" value="MOP-like"/>
    <property type="match status" value="1"/>
</dbReference>
<evidence type="ECO:0000256" key="1">
    <source>
        <dbReference type="ARBA" id="ARBA00022448"/>
    </source>
</evidence>
<dbReference type="InterPro" id="IPR003593">
    <property type="entry name" value="AAA+_ATPase"/>
</dbReference>
<dbReference type="OrthoDB" id="9790614at2"/>
<evidence type="ECO:0000256" key="2">
    <source>
        <dbReference type="ARBA" id="ARBA00022741"/>
    </source>
</evidence>